<dbReference type="GO" id="GO:0005783">
    <property type="term" value="C:endoplasmic reticulum"/>
    <property type="evidence" value="ECO:0007669"/>
    <property type="project" value="TreeGrafter"/>
</dbReference>
<dbReference type="EMBL" id="GGEC01017139">
    <property type="protein sequence ID" value="MBW97622.1"/>
    <property type="molecule type" value="Transcribed_RNA"/>
</dbReference>
<dbReference type="PANTHER" id="PTHR10827">
    <property type="entry name" value="RETICULOCALBIN"/>
    <property type="match status" value="1"/>
</dbReference>
<dbReference type="Pfam" id="PF13202">
    <property type="entry name" value="EF-hand_5"/>
    <property type="match status" value="1"/>
</dbReference>
<organism evidence="5">
    <name type="scientific">Rhizophora mucronata</name>
    <name type="common">Asiatic mangrove</name>
    <dbReference type="NCBI Taxonomy" id="61149"/>
    <lineage>
        <taxon>Eukaryota</taxon>
        <taxon>Viridiplantae</taxon>
        <taxon>Streptophyta</taxon>
        <taxon>Embryophyta</taxon>
        <taxon>Tracheophyta</taxon>
        <taxon>Spermatophyta</taxon>
        <taxon>Magnoliopsida</taxon>
        <taxon>eudicotyledons</taxon>
        <taxon>Gunneridae</taxon>
        <taxon>Pentapetalae</taxon>
        <taxon>rosids</taxon>
        <taxon>fabids</taxon>
        <taxon>Malpighiales</taxon>
        <taxon>Rhizophoraceae</taxon>
        <taxon>Rhizophora</taxon>
    </lineage>
</organism>
<dbReference type="FunFam" id="1.10.238.10:FF:000328">
    <property type="entry name" value="Calcium-binding EF hand family protein"/>
    <property type="match status" value="1"/>
</dbReference>
<dbReference type="PROSITE" id="PS00018">
    <property type="entry name" value="EF_HAND_1"/>
    <property type="match status" value="4"/>
</dbReference>
<evidence type="ECO:0000256" key="2">
    <source>
        <dbReference type="SAM" id="MobiDB-lite"/>
    </source>
</evidence>
<feature type="chain" id="PRO_5015084997" description="EF-hand domain-containing protein" evidence="3">
    <location>
        <begin position="24"/>
        <end position="395"/>
    </location>
</feature>
<evidence type="ECO:0000256" key="1">
    <source>
        <dbReference type="ARBA" id="ARBA00022837"/>
    </source>
</evidence>
<dbReference type="InterPro" id="IPR018247">
    <property type="entry name" value="EF_Hand_1_Ca_BS"/>
</dbReference>
<dbReference type="EMBL" id="GGEC01017140">
    <property type="protein sequence ID" value="MBW97623.1"/>
    <property type="molecule type" value="Transcribed_RNA"/>
</dbReference>
<dbReference type="SUPFAM" id="SSF47473">
    <property type="entry name" value="EF-hand"/>
    <property type="match status" value="2"/>
</dbReference>
<reference evidence="5" key="1">
    <citation type="submission" date="2018-02" db="EMBL/GenBank/DDBJ databases">
        <title>Rhizophora mucronata_Transcriptome.</title>
        <authorList>
            <person name="Meera S.P."/>
            <person name="Sreeshan A."/>
            <person name="Augustine A."/>
        </authorList>
    </citation>
    <scope>NUCLEOTIDE SEQUENCE</scope>
    <source>
        <tissue evidence="5">Leaf</tissue>
    </source>
</reference>
<feature type="domain" description="EF-hand" evidence="4">
    <location>
        <begin position="343"/>
        <end position="378"/>
    </location>
</feature>
<dbReference type="InterPro" id="IPR011992">
    <property type="entry name" value="EF-hand-dom_pair"/>
</dbReference>
<feature type="domain" description="EF-hand" evidence="4">
    <location>
        <begin position="221"/>
        <end position="250"/>
    </location>
</feature>
<evidence type="ECO:0000256" key="3">
    <source>
        <dbReference type="SAM" id="SignalP"/>
    </source>
</evidence>
<dbReference type="AlphaFoldDB" id="A0A2P2JVY8"/>
<dbReference type="EMBL" id="GGEC01017138">
    <property type="protein sequence ID" value="MBW97621.1"/>
    <property type="molecule type" value="Transcribed_RNA"/>
</dbReference>
<evidence type="ECO:0000313" key="5">
    <source>
        <dbReference type="EMBL" id="MBW97621.1"/>
    </source>
</evidence>
<sequence>MVKASVVIYIAVALLLLFLIAHGPTKPSSSHQHHHRSRRLKLRSSVNFSSDSGTLLHHRQPVAFDPIVADIERRHEDKQWEKHYFEHAHPEFAKHVADQESSSSSSSNSAPGHESQPEWEDMMDAEDYLNDEEKFNVTDRLLMLFPKIDVEPADGYVTEHELTEWNLNQASREIMHRTQREMDIHDKNHDGFVSFIEYEPPNWVRNSDKNSSGLDMGWWKQEHFNASDADGDGLLNMTEFNDFLHPADSKNPKLLQWLSKEEVRERDSDKDGKVNFQEFFYGLFDLVRNYDEESHNSSHLPDDSSEVPAKLLFSQLDKDGDGYLVDTELLPVIGKLHPSERYYAKQQADYIISQADTDKDGRLSLTEMIDNPFVFYSAIFNDDEDDDYDIHDEFR</sequence>
<keyword evidence="1" id="KW-0106">Calcium</keyword>
<keyword evidence="3" id="KW-0732">Signal</keyword>
<dbReference type="PANTHER" id="PTHR10827:SF101">
    <property type="entry name" value="CALCIUM-BINDING EF HAND FAMILY PROTEIN"/>
    <property type="match status" value="1"/>
</dbReference>
<proteinExistence type="predicted"/>
<dbReference type="Gene3D" id="1.10.238.10">
    <property type="entry name" value="EF-hand"/>
    <property type="match status" value="3"/>
</dbReference>
<protein>
    <recommendedName>
        <fullName evidence="4">EF-hand domain-containing protein</fullName>
    </recommendedName>
</protein>
<feature type="region of interest" description="Disordered" evidence="2">
    <location>
        <begin position="95"/>
        <end position="118"/>
    </location>
</feature>
<name>A0A2P2JVY8_RHIMU</name>
<accession>A0A2P2JVY8</accession>
<dbReference type="Pfam" id="PF13499">
    <property type="entry name" value="EF-hand_7"/>
    <property type="match status" value="1"/>
</dbReference>
<dbReference type="InterPro" id="IPR002048">
    <property type="entry name" value="EF_hand_dom"/>
</dbReference>
<feature type="signal peptide" evidence="3">
    <location>
        <begin position="1"/>
        <end position="23"/>
    </location>
</feature>
<dbReference type="GO" id="GO:0005509">
    <property type="term" value="F:calcium ion binding"/>
    <property type="evidence" value="ECO:0007669"/>
    <property type="project" value="InterPro"/>
</dbReference>
<dbReference type="PROSITE" id="PS50222">
    <property type="entry name" value="EF_HAND_2"/>
    <property type="match status" value="3"/>
</dbReference>
<feature type="domain" description="EF-hand" evidence="4">
    <location>
        <begin position="267"/>
        <end position="289"/>
    </location>
</feature>
<evidence type="ECO:0000259" key="4">
    <source>
        <dbReference type="PROSITE" id="PS50222"/>
    </source>
</evidence>